<dbReference type="Proteomes" id="UP000278627">
    <property type="component" value="Unassembled WGS sequence"/>
</dbReference>
<protein>
    <submittedName>
        <fullName evidence="3">Secreted protein</fullName>
    </submittedName>
</protein>
<evidence type="ECO:0000313" key="3">
    <source>
        <dbReference type="WBParaSite" id="BPAG_0000433901-mRNA-1"/>
    </source>
</evidence>
<accession>A0A0N4T802</accession>
<reference evidence="3" key="1">
    <citation type="submission" date="2017-02" db="UniProtKB">
        <authorList>
            <consortium name="WormBaseParasite"/>
        </authorList>
    </citation>
    <scope>IDENTIFICATION</scope>
</reference>
<gene>
    <name evidence="1" type="ORF">BPAG_LOCUS4303</name>
</gene>
<dbReference type="AlphaFoldDB" id="A0A0N4T802"/>
<reference evidence="1 2" key="2">
    <citation type="submission" date="2018-11" db="EMBL/GenBank/DDBJ databases">
        <authorList>
            <consortium name="Pathogen Informatics"/>
        </authorList>
    </citation>
    <scope>NUCLEOTIDE SEQUENCE [LARGE SCALE GENOMIC DNA]</scope>
</reference>
<proteinExistence type="predicted"/>
<keyword evidence="2" id="KW-1185">Reference proteome</keyword>
<sequence>MGVNKWLQVVADVSKWLQIIVGGDRCQQVVAGGIASGRRLQQVVTGSAKFKRWQVAPNSSSSKTTAGGNK</sequence>
<organism evidence="3">
    <name type="scientific">Brugia pahangi</name>
    <name type="common">Filarial nematode worm</name>
    <dbReference type="NCBI Taxonomy" id="6280"/>
    <lineage>
        <taxon>Eukaryota</taxon>
        <taxon>Metazoa</taxon>
        <taxon>Ecdysozoa</taxon>
        <taxon>Nematoda</taxon>
        <taxon>Chromadorea</taxon>
        <taxon>Rhabditida</taxon>
        <taxon>Spirurina</taxon>
        <taxon>Spiruromorpha</taxon>
        <taxon>Filarioidea</taxon>
        <taxon>Onchocercidae</taxon>
        <taxon>Brugia</taxon>
    </lineage>
</organism>
<evidence type="ECO:0000313" key="2">
    <source>
        <dbReference type="Proteomes" id="UP000278627"/>
    </source>
</evidence>
<dbReference type="WBParaSite" id="BPAG_0000433901-mRNA-1">
    <property type="protein sequence ID" value="BPAG_0000433901-mRNA-1"/>
    <property type="gene ID" value="BPAG_0000433901"/>
</dbReference>
<dbReference type="EMBL" id="UZAD01001973">
    <property type="protein sequence ID" value="VDN85489.1"/>
    <property type="molecule type" value="Genomic_DNA"/>
</dbReference>
<name>A0A0N4T802_BRUPA</name>
<evidence type="ECO:0000313" key="1">
    <source>
        <dbReference type="EMBL" id="VDN85489.1"/>
    </source>
</evidence>